<reference evidence="9 10" key="1">
    <citation type="submission" date="2018-06" db="EMBL/GenBank/DDBJ databases">
        <title>Sphaerisporangium craniellae sp. nov., isolated from a marine sponge in the South China Sea.</title>
        <authorList>
            <person name="Li L."/>
        </authorList>
    </citation>
    <scope>NUCLEOTIDE SEQUENCE [LARGE SCALE GENOMIC DNA]</scope>
    <source>
        <strain evidence="9 10">LHW63015</strain>
    </source>
</reference>
<dbReference type="PANTHER" id="PTHR30193">
    <property type="entry name" value="ABC TRANSPORTER PERMEASE PROTEIN"/>
    <property type="match status" value="1"/>
</dbReference>
<name>A0A366LQ21_9ACTN</name>
<dbReference type="InterPro" id="IPR000515">
    <property type="entry name" value="MetI-like"/>
</dbReference>
<evidence type="ECO:0000256" key="6">
    <source>
        <dbReference type="ARBA" id="ARBA00023136"/>
    </source>
</evidence>
<dbReference type="Pfam" id="PF00528">
    <property type="entry name" value="BPD_transp_1"/>
    <property type="match status" value="1"/>
</dbReference>
<evidence type="ECO:0000256" key="1">
    <source>
        <dbReference type="ARBA" id="ARBA00004651"/>
    </source>
</evidence>
<sequence length="306" mass="33582">MTRGERPRPAVSIRGNATIRRNATAWLFAGPATLIIVGLSVFPAVWSLLLSQQRWDGITAPRYVGFRNYTALAADPELYDAVGHTVFFTAIFVPASLVLGVLLAVALNRRIRFLAFYRTCVFVPFVTSAAATGILANFVFEPRTGIVNGGLRMFGIPAQGFLEDPGQAMFVLCLVALWGALGFTVVVYLAALQDIPAALYEAAQIDGASRWQMFRRVTLPQLLPVTIFTAVWQTITALQLFDVVFTTTRGGPVGATRTIVYFIYHQAFERAEYGYGSAAALSLFVVSVIITIGMMVYARFKRIEAF</sequence>
<dbReference type="EMBL" id="QMEY01000021">
    <property type="protein sequence ID" value="RBQ15740.1"/>
    <property type="molecule type" value="Genomic_DNA"/>
</dbReference>
<gene>
    <name evidence="9" type="ORF">DP939_34225</name>
</gene>
<dbReference type="CDD" id="cd06261">
    <property type="entry name" value="TM_PBP2"/>
    <property type="match status" value="1"/>
</dbReference>
<keyword evidence="4 7" id="KW-0812">Transmembrane</keyword>
<dbReference type="OrthoDB" id="4319190at2"/>
<evidence type="ECO:0000259" key="8">
    <source>
        <dbReference type="PROSITE" id="PS50928"/>
    </source>
</evidence>
<protein>
    <submittedName>
        <fullName evidence="9">Sugar ABC transporter permease</fullName>
    </submittedName>
</protein>
<keyword evidence="10" id="KW-1185">Reference proteome</keyword>
<comment type="caution">
    <text evidence="9">The sequence shown here is derived from an EMBL/GenBank/DDBJ whole genome shotgun (WGS) entry which is preliminary data.</text>
</comment>
<evidence type="ECO:0000256" key="2">
    <source>
        <dbReference type="ARBA" id="ARBA00022448"/>
    </source>
</evidence>
<organism evidence="9 10">
    <name type="scientific">Spongiactinospora rosea</name>
    <dbReference type="NCBI Taxonomy" id="2248750"/>
    <lineage>
        <taxon>Bacteria</taxon>
        <taxon>Bacillati</taxon>
        <taxon>Actinomycetota</taxon>
        <taxon>Actinomycetes</taxon>
        <taxon>Streptosporangiales</taxon>
        <taxon>Streptosporangiaceae</taxon>
        <taxon>Spongiactinospora</taxon>
    </lineage>
</organism>
<evidence type="ECO:0000256" key="4">
    <source>
        <dbReference type="ARBA" id="ARBA00022692"/>
    </source>
</evidence>
<keyword evidence="3" id="KW-1003">Cell membrane</keyword>
<dbReference type="GO" id="GO:0005886">
    <property type="term" value="C:plasma membrane"/>
    <property type="evidence" value="ECO:0007669"/>
    <property type="project" value="UniProtKB-SubCell"/>
</dbReference>
<feature type="transmembrane region" description="Helical" evidence="7">
    <location>
        <begin position="86"/>
        <end position="107"/>
    </location>
</feature>
<keyword evidence="2 7" id="KW-0813">Transport</keyword>
<feature type="transmembrane region" description="Helical" evidence="7">
    <location>
        <begin position="168"/>
        <end position="191"/>
    </location>
</feature>
<comment type="subcellular location">
    <subcellularLocation>
        <location evidence="1 7">Cell membrane</location>
        <topology evidence="1 7">Multi-pass membrane protein</topology>
    </subcellularLocation>
</comment>
<dbReference type="GO" id="GO:0055085">
    <property type="term" value="P:transmembrane transport"/>
    <property type="evidence" value="ECO:0007669"/>
    <property type="project" value="InterPro"/>
</dbReference>
<dbReference type="Gene3D" id="1.10.3720.10">
    <property type="entry name" value="MetI-like"/>
    <property type="match status" value="1"/>
</dbReference>
<feature type="transmembrane region" description="Helical" evidence="7">
    <location>
        <begin position="119"/>
        <end position="140"/>
    </location>
</feature>
<evidence type="ECO:0000256" key="3">
    <source>
        <dbReference type="ARBA" id="ARBA00022475"/>
    </source>
</evidence>
<dbReference type="PROSITE" id="PS50928">
    <property type="entry name" value="ABC_TM1"/>
    <property type="match status" value="1"/>
</dbReference>
<dbReference type="InterPro" id="IPR035906">
    <property type="entry name" value="MetI-like_sf"/>
</dbReference>
<feature type="transmembrane region" description="Helical" evidence="7">
    <location>
        <begin position="278"/>
        <end position="298"/>
    </location>
</feature>
<evidence type="ECO:0000256" key="5">
    <source>
        <dbReference type="ARBA" id="ARBA00022989"/>
    </source>
</evidence>
<dbReference type="RefSeq" id="WP_113984977.1">
    <property type="nucleotide sequence ID" value="NZ_QMEY01000021.1"/>
</dbReference>
<evidence type="ECO:0000256" key="7">
    <source>
        <dbReference type="RuleBase" id="RU363032"/>
    </source>
</evidence>
<evidence type="ECO:0000313" key="10">
    <source>
        <dbReference type="Proteomes" id="UP000253303"/>
    </source>
</evidence>
<evidence type="ECO:0000313" key="9">
    <source>
        <dbReference type="EMBL" id="RBQ15740.1"/>
    </source>
</evidence>
<keyword evidence="5 7" id="KW-1133">Transmembrane helix</keyword>
<feature type="domain" description="ABC transmembrane type-1" evidence="8">
    <location>
        <begin position="82"/>
        <end position="296"/>
    </location>
</feature>
<feature type="transmembrane region" description="Helical" evidence="7">
    <location>
        <begin position="23"/>
        <end position="46"/>
    </location>
</feature>
<dbReference type="PANTHER" id="PTHR30193:SF37">
    <property type="entry name" value="INNER MEMBRANE ABC TRANSPORTER PERMEASE PROTEIN YCJO"/>
    <property type="match status" value="1"/>
</dbReference>
<comment type="similarity">
    <text evidence="7">Belongs to the binding-protein-dependent transport system permease family.</text>
</comment>
<dbReference type="AlphaFoldDB" id="A0A366LQ21"/>
<proteinExistence type="inferred from homology"/>
<dbReference type="Proteomes" id="UP000253303">
    <property type="component" value="Unassembled WGS sequence"/>
</dbReference>
<accession>A0A366LQ21</accession>
<dbReference type="InterPro" id="IPR051393">
    <property type="entry name" value="ABC_transporter_permease"/>
</dbReference>
<feature type="transmembrane region" description="Helical" evidence="7">
    <location>
        <begin position="222"/>
        <end position="241"/>
    </location>
</feature>
<keyword evidence="6 7" id="KW-0472">Membrane</keyword>
<dbReference type="SUPFAM" id="SSF161098">
    <property type="entry name" value="MetI-like"/>
    <property type="match status" value="1"/>
</dbReference>